<dbReference type="PANTHER" id="PTHR42942">
    <property type="entry name" value="6-O-METHYLGUANINE DNA METHYLTRANSFERASE"/>
    <property type="match status" value="1"/>
</dbReference>
<dbReference type="SUPFAM" id="SSF46767">
    <property type="entry name" value="Methylated DNA-protein cysteine methyltransferase, C-terminal domain"/>
    <property type="match status" value="1"/>
</dbReference>
<dbReference type="CDD" id="cd06445">
    <property type="entry name" value="ATase"/>
    <property type="match status" value="1"/>
</dbReference>
<reference evidence="3 4" key="1">
    <citation type="submission" date="2019-03" db="EMBL/GenBank/DDBJ databases">
        <title>Genomic Encyclopedia of Archaeal and Bacterial Type Strains, Phase II (KMG-II): from individual species to whole genera.</title>
        <authorList>
            <person name="Goeker M."/>
        </authorList>
    </citation>
    <scope>NUCLEOTIDE SEQUENCE [LARGE SCALE GENOMIC DNA]</scope>
    <source>
        <strain evidence="3 4">DSM 24782</strain>
    </source>
</reference>
<organism evidence="3 4">
    <name type="scientific">Amnibacterium kyonggiense</name>
    <dbReference type="NCBI Taxonomy" id="595671"/>
    <lineage>
        <taxon>Bacteria</taxon>
        <taxon>Bacillati</taxon>
        <taxon>Actinomycetota</taxon>
        <taxon>Actinomycetes</taxon>
        <taxon>Micrococcales</taxon>
        <taxon>Microbacteriaceae</taxon>
        <taxon>Amnibacterium</taxon>
    </lineage>
</organism>
<dbReference type="InterPro" id="IPR036217">
    <property type="entry name" value="MethylDNA_cys_MeTrfase_DNAb"/>
</dbReference>
<proteinExistence type="predicted"/>
<evidence type="ECO:0000259" key="2">
    <source>
        <dbReference type="Pfam" id="PF01035"/>
    </source>
</evidence>
<dbReference type="Proteomes" id="UP000295344">
    <property type="component" value="Unassembled WGS sequence"/>
</dbReference>
<dbReference type="Pfam" id="PF01035">
    <property type="entry name" value="DNA_binding_1"/>
    <property type="match status" value="1"/>
</dbReference>
<feature type="domain" description="Methylated-DNA-[protein]-cysteine S-methyltransferase DNA binding" evidence="2">
    <location>
        <begin position="11"/>
        <end position="67"/>
    </location>
</feature>
<keyword evidence="1" id="KW-0227">DNA damage</keyword>
<dbReference type="RefSeq" id="WP_133764951.1">
    <property type="nucleotide sequence ID" value="NZ_BAAARP010000001.1"/>
</dbReference>
<evidence type="ECO:0000313" key="3">
    <source>
        <dbReference type="EMBL" id="TDS80209.1"/>
    </source>
</evidence>
<name>A0A4R7FRD9_9MICO</name>
<evidence type="ECO:0000256" key="1">
    <source>
        <dbReference type="ARBA" id="ARBA00022763"/>
    </source>
</evidence>
<dbReference type="AlphaFoldDB" id="A0A4R7FRD9"/>
<dbReference type="OrthoDB" id="9132167at2"/>
<dbReference type="GO" id="GO:0006281">
    <property type="term" value="P:DNA repair"/>
    <property type="evidence" value="ECO:0007669"/>
    <property type="project" value="InterPro"/>
</dbReference>
<dbReference type="Gene3D" id="1.10.10.10">
    <property type="entry name" value="Winged helix-like DNA-binding domain superfamily/Winged helix DNA-binding domain"/>
    <property type="match status" value="1"/>
</dbReference>
<dbReference type="InterPro" id="IPR036388">
    <property type="entry name" value="WH-like_DNA-bd_sf"/>
</dbReference>
<gene>
    <name evidence="3" type="ORF">CLV52_0763</name>
</gene>
<evidence type="ECO:0000313" key="4">
    <source>
        <dbReference type="Proteomes" id="UP000295344"/>
    </source>
</evidence>
<comment type="caution">
    <text evidence="3">The sequence shown here is derived from an EMBL/GenBank/DDBJ whole genome shotgun (WGS) entry which is preliminary data.</text>
</comment>
<dbReference type="PANTHER" id="PTHR42942:SF1">
    <property type="entry name" value="ALKYLTRANSFERASE-LIKE PROTEIN 1"/>
    <property type="match status" value="1"/>
</dbReference>
<dbReference type="GO" id="GO:0003824">
    <property type="term" value="F:catalytic activity"/>
    <property type="evidence" value="ECO:0007669"/>
    <property type="project" value="InterPro"/>
</dbReference>
<keyword evidence="4" id="KW-1185">Reference proteome</keyword>
<dbReference type="InterPro" id="IPR014048">
    <property type="entry name" value="MethylDNA_cys_MeTrfase_DNA-bd"/>
</dbReference>
<dbReference type="EMBL" id="SOAM01000001">
    <property type="protein sequence ID" value="TDS80209.1"/>
    <property type="molecule type" value="Genomic_DNA"/>
</dbReference>
<accession>A0A4R7FRD9</accession>
<protein>
    <submittedName>
        <fullName evidence="3">O(6)-alkylguanine repair protein YbaZ</fullName>
    </submittedName>
</protein>
<sequence>MTRVFDAGGDYTDAVVAVVATIPAGRVMTYGDVAWTFGHAGARAVGMVMRYHGEGLPWWRVVRAGGHPPRGLSVEARAHYDEEGTPLLPAPTPEGYRIDLRTAAWTPDAH</sequence>
<dbReference type="InterPro" id="IPR052520">
    <property type="entry name" value="ATL_DNA_repair"/>
</dbReference>